<dbReference type="Proteomes" id="UP000187822">
    <property type="component" value="Chromosome I"/>
</dbReference>
<evidence type="ECO:0000256" key="1">
    <source>
        <dbReference type="ARBA" id="ARBA00005519"/>
    </source>
</evidence>
<organism evidence="3 4">
    <name type="scientific">Cuniculiplasma divulgatum</name>
    <dbReference type="NCBI Taxonomy" id="1673428"/>
    <lineage>
        <taxon>Archaea</taxon>
        <taxon>Methanobacteriati</taxon>
        <taxon>Thermoplasmatota</taxon>
        <taxon>Thermoplasmata</taxon>
        <taxon>Thermoplasmatales</taxon>
        <taxon>Cuniculiplasmataceae</taxon>
        <taxon>Cuniculiplasma</taxon>
    </lineage>
</organism>
<dbReference type="Gene3D" id="2.60.120.180">
    <property type="match status" value="1"/>
</dbReference>
<dbReference type="InterPro" id="IPR002594">
    <property type="entry name" value="GH12"/>
</dbReference>
<evidence type="ECO:0000313" key="3">
    <source>
        <dbReference type="EMBL" id="SJK84017.1"/>
    </source>
</evidence>
<comment type="similarity">
    <text evidence="1">Belongs to the glycosyl hydrolase 12 (cellulase H) family.</text>
</comment>
<dbReference type="SUPFAM" id="SSF49899">
    <property type="entry name" value="Concanavalin A-like lectins/glucanases"/>
    <property type="match status" value="1"/>
</dbReference>
<keyword evidence="2" id="KW-1133">Transmembrane helix</keyword>
<dbReference type="InterPro" id="IPR013320">
    <property type="entry name" value="ConA-like_dom_sf"/>
</dbReference>
<dbReference type="KEGG" id="cdiv:CPM_0122"/>
<evidence type="ECO:0000313" key="4">
    <source>
        <dbReference type="Proteomes" id="UP000187822"/>
    </source>
</evidence>
<proteinExistence type="inferred from homology"/>
<protein>
    <submittedName>
        <fullName evidence="3">Endo-1,4-beta-glucanase</fullName>
    </submittedName>
</protein>
<dbReference type="OrthoDB" id="101378at2157"/>
<dbReference type="GO" id="GO:0000272">
    <property type="term" value="P:polysaccharide catabolic process"/>
    <property type="evidence" value="ECO:0007669"/>
    <property type="project" value="InterPro"/>
</dbReference>
<dbReference type="Pfam" id="PF01670">
    <property type="entry name" value="Glyco_hydro_12"/>
    <property type="match status" value="1"/>
</dbReference>
<feature type="transmembrane region" description="Helical" evidence="2">
    <location>
        <begin position="7"/>
        <end position="25"/>
    </location>
</feature>
<keyword evidence="4" id="KW-1185">Reference proteome</keyword>
<dbReference type="EMBL" id="LT719092">
    <property type="protein sequence ID" value="SJK84017.1"/>
    <property type="molecule type" value="Genomic_DNA"/>
</dbReference>
<reference evidence="4" key="1">
    <citation type="submission" date="2016-06" db="EMBL/GenBank/DDBJ databases">
        <authorList>
            <person name="Toshchakov V.S."/>
        </authorList>
    </citation>
    <scope>NUCLEOTIDE SEQUENCE [LARGE SCALE GENOMIC DNA]</scope>
    <source>
        <strain>PM4 (JCM 30641</strain>
        <strain evidence="4">\VKM B-2940)</strain>
    </source>
</reference>
<accession>A0A1R4A4W1</accession>
<dbReference type="AlphaFoldDB" id="A0A1R4A4W1"/>
<dbReference type="InterPro" id="IPR013319">
    <property type="entry name" value="GH11/12"/>
</dbReference>
<evidence type="ECO:0000256" key="2">
    <source>
        <dbReference type="SAM" id="Phobius"/>
    </source>
</evidence>
<dbReference type="GO" id="GO:0008810">
    <property type="term" value="F:cellulase activity"/>
    <property type="evidence" value="ECO:0007669"/>
    <property type="project" value="InterPro"/>
</dbReference>
<keyword evidence="2" id="KW-0812">Transmembrane</keyword>
<name>A0A1R4A4W1_9ARCH</name>
<sequence>MKKELKVVITVFVVLLLVLAFYYGYEKTKPVSVIIPPTSPPGKNNSTSPPPISSNHPKYLAQVIGTAYNQYNYVPLKYGAIGTDLWNLKSADGNTNMTVEDSGVLYVNSTFSNVKSNYDTILGYPEIAYGYNLEDEMFGNKQSNDIEFPMKFSQFRNLTFDSTVNYSFTNLSPSSIPIDFSYDLWLEENPTPNVDPNQNDLEVMIWMYCQDNQPIGEKVGTFNSNITFNHKTYNAQWAVWFGKANAWPTVSFVLTNPEVLRESNISLNISKFIAFGGSVSKENMLNHTLMGIEMGNEFGNENIAKNVSDWVINYYAFSVGNNTVKIIYH</sequence>
<keyword evidence="2" id="KW-0472">Membrane</keyword>
<gene>
    <name evidence="3" type="ORF">CPM_0122</name>
</gene>
<dbReference type="GeneID" id="30926764"/>
<dbReference type="RefSeq" id="WP_077075805.1">
    <property type="nucleotide sequence ID" value="NZ_LT719092.1"/>
</dbReference>